<feature type="non-terminal residue" evidence="2">
    <location>
        <position position="1"/>
    </location>
</feature>
<feature type="compositionally biased region" description="Basic and acidic residues" evidence="1">
    <location>
        <begin position="84"/>
        <end position="95"/>
    </location>
</feature>
<sequence length="138" mass="16357">NLDRVSTHTQSQRKGEEGKRGDRGGVAYLVGTPQAQLLRTMPRHKPPARFRPHEHTKHRRQQPRIRRNNPKEKNPNGLIPQQQRRTEGKSKEAAKLTRRRRLLATTHRYCSPRPLAPVLVSRSRQRRWRFKRWRATAQ</sequence>
<feature type="compositionally biased region" description="Basic and acidic residues" evidence="1">
    <location>
        <begin position="13"/>
        <end position="23"/>
    </location>
</feature>
<dbReference type="Proteomes" id="UP001141552">
    <property type="component" value="Unassembled WGS sequence"/>
</dbReference>
<feature type="region of interest" description="Disordered" evidence="1">
    <location>
        <begin position="1"/>
        <end position="96"/>
    </location>
</feature>
<feature type="compositionally biased region" description="Basic residues" evidence="1">
    <location>
        <begin position="41"/>
        <end position="68"/>
    </location>
</feature>
<dbReference type="AlphaFoldDB" id="A0A9Q0JG69"/>
<keyword evidence="3" id="KW-1185">Reference proteome</keyword>
<name>A0A9Q0JG69_9ROSI</name>
<evidence type="ECO:0000256" key="1">
    <source>
        <dbReference type="SAM" id="MobiDB-lite"/>
    </source>
</evidence>
<dbReference type="EMBL" id="JAKUCV010003018">
    <property type="protein sequence ID" value="KAJ4840568.1"/>
    <property type="molecule type" value="Genomic_DNA"/>
</dbReference>
<evidence type="ECO:0000313" key="2">
    <source>
        <dbReference type="EMBL" id="KAJ4840568.1"/>
    </source>
</evidence>
<reference evidence="2" key="1">
    <citation type="submission" date="2022-02" db="EMBL/GenBank/DDBJ databases">
        <authorList>
            <person name="Henning P.M."/>
            <person name="McCubbin A.G."/>
            <person name="Shore J.S."/>
        </authorList>
    </citation>
    <scope>NUCLEOTIDE SEQUENCE</scope>
    <source>
        <strain evidence="2">F60SS</strain>
        <tissue evidence="2">Leaves</tissue>
    </source>
</reference>
<organism evidence="2 3">
    <name type="scientific">Turnera subulata</name>
    <dbReference type="NCBI Taxonomy" id="218843"/>
    <lineage>
        <taxon>Eukaryota</taxon>
        <taxon>Viridiplantae</taxon>
        <taxon>Streptophyta</taxon>
        <taxon>Embryophyta</taxon>
        <taxon>Tracheophyta</taxon>
        <taxon>Spermatophyta</taxon>
        <taxon>Magnoliopsida</taxon>
        <taxon>eudicotyledons</taxon>
        <taxon>Gunneridae</taxon>
        <taxon>Pentapetalae</taxon>
        <taxon>rosids</taxon>
        <taxon>fabids</taxon>
        <taxon>Malpighiales</taxon>
        <taxon>Passifloraceae</taxon>
        <taxon>Turnera</taxon>
    </lineage>
</organism>
<evidence type="ECO:0000313" key="3">
    <source>
        <dbReference type="Proteomes" id="UP001141552"/>
    </source>
</evidence>
<accession>A0A9Q0JG69</accession>
<gene>
    <name evidence="2" type="ORF">Tsubulata_006108</name>
</gene>
<protein>
    <submittedName>
        <fullName evidence="2">Uncharacterized protein</fullName>
    </submittedName>
</protein>
<reference evidence="2" key="2">
    <citation type="journal article" date="2023" name="Plants (Basel)">
        <title>Annotation of the Turnera subulata (Passifloraceae) Draft Genome Reveals the S-Locus Evolved after the Divergence of Turneroideae from Passifloroideae in a Stepwise Manner.</title>
        <authorList>
            <person name="Henning P.M."/>
            <person name="Roalson E.H."/>
            <person name="Mir W."/>
            <person name="McCubbin A.G."/>
            <person name="Shore J.S."/>
        </authorList>
    </citation>
    <scope>NUCLEOTIDE SEQUENCE</scope>
    <source>
        <strain evidence="2">F60SS</strain>
    </source>
</reference>
<proteinExistence type="predicted"/>
<comment type="caution">
    <text evidence="2">The sequence shown here is derived from an EMBL/GenBank/DDBJ whole genome shotgun (WGS) entry which is preliminary data.</text>
</comment>